<evidence type="ECO:0000259" key="3">
    <source>
        <dbReference type="Pfam" id="PF24883"/>
    </source>
</evidence>
<dbReference type="AlphaFoldDB" id="A0A4Y7T9E4"/>
<name>A0A4Y7T9E4_COPMI</name>
<reference evidence="4 5" key="1">
    <citation type="journal article" date="2019" name="Nat. Ecol. Evol.">
        <title>Megaphylogeny resolves global patterns of mushroom evolution.</title>
        <authorList>
            <person name="Varga T."/>
            <person name="Krizsan K."/>
            <person name="Foldi C."/>
            <person name="Dima B."/>
            <person name="Sanchez-Garcia M."/>
            <person name="Sanchez-Ramirez S."/>
            <person name="Szollosi G.J."/>
            <person name="Szarkandi J.G."/>
            <person name="Papp V."/>
            <person name="Albert L."/>
            <person name="Andreopoulos W."/>
            <person name="Angelini C."/>
            <person name="Antonin V."/>
            <person name="Barry K.W."/>
            <person name="Bougher N.L."/>
            <person name="Buchanan P."/>
            <person name="Buyck B."/>
            <person name="Bense V."/>
            <person name="Catcheside P."/>
            <person name="Chovatia M."/>
            <person name="Cooper J."/>
            <person name="Damon W."/>
            <person name="Desjardin D."/>
            <person name="Finy P."/>
            <person name="Geml J."/>
            <person name="Haridas S."/>
            <person name="Hughes K."/>
            <person name="Justo A."/>
            <person name="Karasinski D."/>
            <person name="Kautmanova I."/>
            <person name="Kiss B."/>
            <person name="Kocsube S."/>
            <person name="Kotiranta H."/>
            <person name="LaButti K.M."/>
            <person name="Lechner B.E."/>
            <person name="Liimatainen K."/>
            <person name="Lipzen A."/>
            <person name="Lukacs Z."/>
            <person name="Mihaltcheva S."/>
            <person name="Morgado L.N."/>
            <person name="Niskanen T."/>
            <person name="Noordeloos M.E."/>
            <person name="Ohm R.A."/>
            <person name="Ortiz-Santana B."/>
            <person name="Ovrebo C."/>
            <person name="Racz N."/>
            <person name="Riley R."/>
            <person name="Savchenko A."/>
            <person name="Shiryaev A."/>
            <person name="Soop K."/>
            <person name="Spirin V."/>
            <person name="Szebenyi C."/>
            <person name="Tomsovsky M."/>
            <person name="Tulloss R.E."/>
            <person name="Uehling J."/>
            <person name="Grigoriev I.V."/>
            <person name="Vagvolgyi C."/>
            <person name="Papp T."/>
            <person name="Martin F.M."/>
            <person name="Miettinen O."/>
            <person name="Hibbett D.S."/>
            <person name="Nagy L.G."/>
        </authorList>
    </citation>
    <scope>NUCLEOTIDE SEQUENCE [LARGE SCALE GENOMIC DNA]</scope>
    <source>
        <strain evidence="4 5">FP101781</strain>
    </source>
</reference>
<comment type="caution">
    <text evidence="4">The sequence shown here is derived from an EMBL/GenBank/DDBJ whole genome shotgun (WGS) entry which is preliminary data.</text>
</comment>
<organism evidence="4 5">
    <name type="scientific">Coprinellus micaceus</name>
    <name type="common">Glistening ink-cap mushroom</name>
    <name type="synonym">Coprinus micaceus</name>
    <dbReference type="NCBI Taxonomy" id="71717"/>
    <lineage>
        <taxon>Eukaryota</taxon>
        <taxon>Fungi</taxon>
        <taxon>Dikarya</taxon>
        <taxon>Basidiomycota</taxon>
        <taxon>Agaricomycotina</taxon>
        <taxon>Agaricomycetes</taxon>
        <taxon>Agaricomycetidae</taxon>
        <taxon>Agaricales</taxon>
        <taxon>Agaricineae</taxon>
        <taxon>Psathyrellaceae</taxon>
        <taxon>Coprinellus</taxon>
    </lineage>
</organism>
<dbReference type="EMBL" id="QPFP01000022">
    <property type="protein sequence ID" value="TEB30631.1"/>
    <property type="molecule type" value="Genomic_DNA"/>
</dbReference>
<dbReference type="Gene3D" id="3.40.50.300">
    <property type="entry name" value="P-loop containing nucleotide triphosphate hydrolases"/>
    <property type="match status" value="1"/>
</dbReference>
<dbReference type="SUPFAM" id="SSF52540">
    <property type="entry name" value="P-loop containing nucleoside triphosphate hydrolases"/>
    <property type="match status" value="1"/>
</dbReference>
<feature type="compositionally biased region" description="Low complexity" evidence="2">
    <location>
        <begin position="40"/>
        <end position="52"/>
    </location>
</feature>
<keyword evidence="5" id="KW-1185">Reference proteome</keyword>
<dbReference type="InterPro" id="IPR027417">
    <property type="entry name" value="P-loop_NTPase"/>
</dbReference>
<feature type="domain" description="Nephrocystin 3-like N-terminal" evidence="3">
    <location>
        <begin position="154"/>
        <end position="324"/>
    </location>
</feature>
<feature type="compositionally biased region" description="Basic residues" evidence="2">
    <location>
        <begin position="1"/>
        <end position="22"/>
    </location>
</feature>
<dbReference type="InterPro" id="IPR056884">
    <property type="entry name" value="NPHP3-like_N"/>
</dbReference>
<feature type="region of interest" description="Disordered" evidence="2">
    <location>
        <begin position="1"/>
        <end position="52"/>
    </location>
</feature>
<dbReference type="PANTHER" id="PTHR10039:SF14">
    <property type="entry name" value="NACHT DOMAIN-CONTAINING PROTEIN"/>
    <property type="match status" value="1"/>
</dbReference>
<evidence type="ECO:0000313" key="4">
    <source>
        <dbReference type="EMBL" id="TEB30631.1"/>
    </source>
</evidence>
<dbReference type="Pfam" id="PF24883">
    <property type="entry name" value="NPHP3_N"/>
    <property type="match status" value="1"/>
</dbReference>
<proteinExistence type="predicted"/>
<evidence type="ECO:0000256" key="2">
    <source>
        <dbReference type="SAM" id="MobiDB-lite"/>
    </source>
</evidence>
<keyword evidence="1" id="KW-0677">Repeat</keyword>
<gene>
    <name evidence="4" type="ORF">FA13DRAFT_524444</name>
</gene>
<evidence type="ECO:0000313" key="5">
    <source>
        <dbReference type="Proteomes" id="UP000298030"/>
    </source>
</evidence>
<evidence type="ECO:0000256" key="1">
    <source>
        <dbReference type="ARBA" id="ARBA00022737"/>
    </source>
</evidence>
<protein>
    <recommendedName>
        <fullName evidence="3">Nephrocystin 3-like N-terminal domain-containing protein</fullName>
    </recommendedName>
</protein>
<dbReference type="Proteomes" id="UP000298030">
    <property type="component" value="Unassembled WGS sequence"/>
</dbReference>
<sequence length="661" mass="72170">MLHAAKKYRNLLRIQPKPKKSTTVKGGAHQHPVRGGVDHGQGQQPQGDSGPVNVHAPVPTTQQLVCHPARSFLSGAHDFHINKFDFVDSSKTIQGNGYVDASQHITVNRYSGGGESSGWDTLLQNTAPSALLDSQSYAAGRCDDDTRLDVLSDIDAWIHDTTSPQKLLCITGPVGCGKSALQRTTAERCSAKGTLAASFFFNSSDPARNDTAYFVPTLGYQLASDPGIRASIVACIDTDPLVFKKSVRSQMDAMVISPIRQAIVTSKLSGSNAASLPLPNVIIIDGLDECKGDSMQTELLKALEHLVRSLTAVGFPLRVIVTSRPEWTIWSAVEANGHISSLARHLKLADEYDATEDIRRYVTRHLGEIASRTRDPRVRARGGWPMQEEVDALVHNASGQFIYVVVALNYIGERHSSPVDRLKTVLSWSPAEGKHQAHPLSPLDTLYAGILENAQGAYEQFEHNSGVENIVILIRLHQFNKGARFMDRQGKGLSLDLPGFEAFLGMQDGETYGLISDMRSLLTIREGAQTVAMSMSQKEEDAKHPLPAGYDHIHFYHKSLLDFLDDPTRAGDLYVPNAEVACHMAVCALQQIIGAFDHDIESLLQGETIPNSGAADTSRLRVLSFSLQILVSALPDLVHLTQPFLFHTLHLHRSRGVGEAG</sequence>
<dbReference type="STRING" id="71717.A0A4Y7T9E4"/>
<dbReference type="OrthoDB" id="3014077at2759"/>
<accession>A0A4Y7T9E4</accession>
<dbReference type="PANTHER" id="PTHR10039">
    <property type="entry name" value="AMELOGENIN"/>
    <property type="match status" value="1"/>
</dbReference>